<organism evidence="2 3">
    <name type="scientific">Halteria grandinella</name>
    <dbReference type="NCBI Taxonomy" id="5974"/>
    <lineage>
        <taxon>Eukaryota</taxon>
        <taxon>Sar</taxon>
        <taxon>Alveolata</taxon>
        <taxon>Ciliophora</taxon>
        <taxon>Intramacronucleata</taxon>
        <taxon>Spirotrichea</taxon>
        <taxon>Stichotrichia</taxon>
        <taxon>Sporadotrichida</taxon>
        <taxon>Halteriidae</taxon>
        <taxon>Halteria</taxon>
    </lineage>
</organism>
<reference evidence="2" key="1">
    <citation type="submission" date="2019-06" db="EMBL/GenBank/DDBJ databases">
        <authorList>
            <person name="Zheng W."/>
        </authorList>
    </citation>
    <scope>NUCLEOTIDE SEQUENCE</scope>
    <source>
        <strain evidence="2">QDHG01</strain>
    </source>
</reference>
<evidence type="ECO:0000313" key="3">
    <source>
        <dbReference type="Proteomes" id="UP000785679"/>
    </source>
</evidence>
<evidence type="ECO:0000256" key="1">
    <source>
        <dbReference type="SAM" id="Coils"/>
    </source>
</evidence>
<name>A0A8J8NPU3_HALGN</name>
<dbReference type="EMBL" id="RRYP01009073">
    <property type="protein sequence ID" value="TNV79317.1"/>
    <property type="molecule type" value="Genomic_DNA"/>
</dbReference>
<proteinExistence type="predicted"/>
<protein>
    <submittedName>
        <fullName evidence="2">Uncharacterized protein</fullName>
    </submittedName>
</protein>
<dbReference type="AlphaFoldDB" id="A0A8J8NPU3"/>
<sequence>MRERQDKFEDCIAEESAKVRRQFQEQSHSAMSERRDMQTHILKIEQEITSQKDHIRQLEGKLEEVLRQLLPSQVKDEPRDLLPNSQTEDICLQTFEQLQKTFIDQLKALGNPCPKLRFSSLFNQFQLILQDGVLDYVKKHQDQGSERFNATLTVPLFRHVTSLKHIVAITEVEDPTLIKCDLYIPG</sequence>
<feature type="coiled-coil region" evidence="1">
    <location>
        <begin position="41"/>
        <end position="68"/>
    </location>
</feature>
<gene>
    <name evidence="2" type="ORF">FGO68_gene9075</name>
</gene>
<comment type="caution">
    <text evidence="2">The sequence shown here is derived from an EMBL/GenBank/DDBJ whole genome shotgun (WGS) entry which is preliminary data.</text>
</comment>
<accession>A0A8J8NPU3</accession>
<dbReference type="Proteomes" id="UP000785679">
    <property type="component" value="Unassembled WGS sequence"/>
</dbReference>
<keyword evidence="1" id="KW-0175">Coiled coil</keyword>
<keyword evidence="3" id="KW-1185">Reference proteome</keyword>
<evidence type="ECO:0000313" key="2">
    <source>
        <dbReference type="EMBL" id="TNV79317.1"/>
    </source>
</evidence>